<dbReference type="PANTHER" id="PTHR44591:SF3">
    <property type="entry name" value="RESPONSE REGULATORY DOMAIN-CONTAINING PROTEIN"/>
    <property type="match status" value="1"/>
</dbReference>
<evidence type="ECO:0000256" key="1">
    <source>
        <dbReference type="ARBA" id="ARBA00022553"/>
    </source>
</evidence>
<organism evidence="3">
    <name type="scientific">metagenome</name>
    <dbReference type="NCBI Taxonomy" id="256318"/>
    <lineage>
        <taxon>unclassified sequences</taxon>
        <taxon>metagenomes</taxon>
    </lineage>
</organism>
<dbReference type="InterPro" id="IPR001789">
    <property type="entry name" value="Sig_transdc_resp-reg_receiver"/>
</dbReference>
<dbReference type="Gene3D" id="3.40.50.2300">
    <property type="match status" value="1"/>
</dbReference>
<dbReference type="AlphaFoldDB" id="A0A2P2CC21"/>
<proteinExistence type="predicted"/>
<sequence length="123" mass="13254">MAKVLVVDDDQDMRDLIELVLRRSELDVVAVGSPLAALDLVPGASFDLAVLDWSMPQMDGGELCARLRQVPELEGLPILILTAYADSATRDRAFAAGATEFMSKPFTLKDLRGIVARLLGPAS</sequence>
<dbReference type="PANTHER" id="PTHR44591">
    <property type="entry name" value="STRESS RESPONSE REGULATOR PROTEIN 1"/>
    <property type="match status" value="1"/>
</dbReference>
<protein>
    <recommendedName>
        <fullName evidence="2">Response regulatory domain-containing protein</fullName>
    </recommendedName>
</protein>
<reference evidence="3" key="1">
    <citation type="submission" date="2015-08" db="EMBL/GenBank/DDBJ databases">
        <authorList>
            <person name="Babu N.S."/>
            <person name="Beckwith C.J."/>
            <person name="Beseler K.G."/>
            <person name="Brison A."/>
            <person name="Carone J.V."/>
            <person name="Caskin T.P."/>
            <person name="Diamond M."/>
            <person name="Durham M.E."/>
            <person name="Foxe J.M."/>
            <person name="Go M."/>
            <person name="Henderson B.A."/>
            <person name="Jones I.B."/>
            <person name="McGettigan J.A."/>
            <person name="Micheletti S.J."/>
            <person name="Nasrallah M.E."/>
            <person name="Ortiz D."/>
            <person name="Piller C.R."/>
            <person name="Privatt S.R."/>
            <person name="Schneider S.L."/>
            <person name="Sharp S."/>
            <person name="Smith T.C."/>
            <person name="Stanton J.D."/>
            <person name="Ullery H.E."/>
            <person name="Wilson R.J."/>
            <person name="Serrano M.G."/>
            <person name="Buck G."/>
            <person name="Lee V."/>
            <person name="Wang Y."/>
            <person name="Carvalho R."/>
            <person name="Voegtly L."/>
            <person name="Shi R."/>
            <person name="Duckworth R."/>
            <person name="Johnson A."/>
            <person name="Loviza R."/>
            <person name="Walstead R."/>
            <person name="Shah Z."/>
            <person name="Kiflezghi M."/>
            <person name="Wade K."/>
            <person name="Ball S.L."/>
            <person name="Bradley K.W."/>
            <person name="Asai D.J."/>
            <person name="Bowman C.A."/>
            <person name="Russell D.A."/>
            <person name="Pope W.H."/>
            <person name="Jacobs-Sera D."/>
            <person name="Hendrix R.W."/>
            <person name="Hatfull G.F."/>
        </authorList>
    </citation>
    <scope>NUCLEOTIDE SEQUENCE</scope>
</reference>
<dbReference type="InterPro" id="IPR050595">
    <property type="entry name" value="Bact_response_regulator"/>
</dbReference>
<dbReference type="PROSITE" id="PS50110">
    <property type="entry name" value="RESPONSE_REGULATORY"/>
    <property type="match status" value="1"/>
</dbReference>
<name>A0A2P2CC21_9ZZZZ</name>
<dbReference type="SMART" id="SM00448">
    <property type="entry name" value="REC"/>
    <property type="match status" value="1"/>
</dbReference>
<feature type="domain" description="Response regulatory" evidence="2">
    <location>
        <begin position="3"/>
        <end position="119"/>
    </location>
</feature>
<evidence type="ECO:0000259" key="2">
    <source>
        <dbReference type="PROSITE" id="PS50110"/>
    </source>
</evidence>
<dbReference type="SUPFAM" id="SSF52172">
    <property type="entry name" value="CheY-like"/>
    <property type="match status" value="1"/>
</dbReference>
<dbReference type="Pfam" id="PF00072">
    <property type="entry name" value="Response_reg"/>
    <property type="match status" value="1"/>
</dbReference>
<dbReference type="InterPro" id="IPR011006">
    <property type="entry name" value="CheY-like_superfamily"/>
</dbReference>
<gene>
    <name evidence="3" type="ORF">NOCA1180013</name>
</gene>
<dbReference type="EMBL" id="CZKB01000010">
    <property type="protein sequence ID" value="CUR59548.1"/>
    <property type="molecule type" value="Genomic_DNA"/>
</dbReference>
<evidence type="ECO:0000313" key="3">
    <source>
        <dbReference type="EMBL" id="CUR59548.1"/>
    </source>
</evidence>
<keyword evidence="1" id="KW-0597">Phosphoprotein</keyword>
<dbReference type="GO" id="GO:0000160">
    <property type="term" value="P:phosphorelay signal transduction system"/>
    <property type="evidence" value="ECO:0007669"/>
    <property type="project" value="InterPro"/>
</dbReference>
<accession>A0A2P2CC21</accession>